<dbReference type="AlphaFoldDB" id="A0A1C7LVM8"/>
<name>A0A1C7LVM8_GRIFR</name>
<dbReference type="GO" id="GO:0070813">
    <property type="term" value="P:hydrogen sulfide metabolic process"/>
    <property type="evidence" value="ECO:0007669"/>
    <property type="project" value="TreeGrafter"/>
</dbReference>
<dbReference type="InterPro" id="IPR001279">
    <property type="entry name" value="Metallo-B-lactamas"/>
</dbReference>
<keyword evidence="4" id="KW-1185">Reference proteome</keyword>
<dbReference type="InterPro" id="IPR036866">
    <property type="entry name" value="RibonucZ/Hydroxyglut_hydro"/>
</dbReference>
<organism evidence="3 4">
    <name type="scientific">Grifola frondosa</name>
    <name type="common">Maitake</name>
    <name type="synonym">Polyporus frondosus</name>
    <dbReference type="NCBI Taxonomy" id="5627"/>
    <lineage>
        <taxon>Eukaryota</taxon>
        <taxon>Fungi</taxon>
        <taxon>Dikarya</taxon>
        <taxon>Basidiomycota</taxon>
        <taxon>Agaricomycotina</taxon>
        <taxon>Agaricomycetes</taxon>
        <taxon>Polyporales</taxon>
        <taxon>Grifolaceae</taxon>
        <taxon>Grifola</taxon>
    </lineage>
</organism>
<gene>
    <name evidence="3" type="primary">gloB2_1</name>
    <name evidence="3" type="ORF">A0H81_11979</name>
</gene>
<dbReference type="GO" id="GO:0006749">
    <property type="term" value="P:glutathione metabolic process"/>
    <property type="evidence" value="ECO:0007669"/>
    <property type="project" value="InterPro"/>
</dbReference>
<proteinExistence type="predicted"/>
<dbReference type="SUPFAM" id="SSF56281">
    <property type="entry name" value="Metallo-hydrolase/oxidoreductase"/>
    <property type="match status" value="1"/>
</dbReference>
<dbReference type="OrthoDB" id="449487at2759"/>
<evidence type="ECO:0000313" key="3">
    <source>
        <dbReference type="EMBL" id="OBZ68276.1"/>
    </source>
</evidence>
<dbReference type="SMART" id="SM00849">
    <property type="entry name" value="Lactamase_B"/>
    <property type="match status" value="1"/>
</dbReference>
<dbReference type="Pfam" id="PF00753">
    <property type="entry name" value="Lactamase_B"/>
    <property type="match status" value="1"/>
</dbReference>
<evidence type="ECO:0000313" key="4">
    <source>
        <dbReference type="Proteomes" id="UP000092993"/>
    </source>
</evidence>
<dbReference type="Proteomes" id="UP000092993">
    <property type="component" value="Unassembled WGS sequence"/>
</dbReference>
<keyword evidence="1" id="KW-0479">Metal-binding</keyword>
<protein>
    <submittedName>
        <fullName evidence="3">Glyoxylase B2</fullName>
    </submittedName>
</protein>
<accession>A0A1C7LVM8</accession>
<dbReference type="PANTHER" id="PTHR43084:SF1">
    <property type="entry name" value="PERSULFIDE DIOXYGENASE ETHE1, MITOCHONDRIAL"/>
    <property type="match status" value="1"/>
</dbReference>
<dbReference type="CDD" id="cd07724">
    <property type="entry name" value="POD-like_MBL-fold"/>
    <property type="match status" value="1"/>
</dbReference>
<dbReference type="InterPro" id="IPR051682">
    <property type="entry name" value="Mito_Persulfide_Diox"/>
</dbReference>
<dbReference type="GO" id="GO:0046872">
    <property type="term" value="F:metal ion binding"/>
    <property type="evidence" value="ECO:0007669"/>
    <property type="project" value="UniProtKB-KW"/>
</dbReference>
<feature type="domain" description="Metallo-beta-lactamase" evidence="2">
    <location>
        <begin position="88"/>
        <end position="275"/>
    </location>
</feature>
<sequence length="408" mass="45076">MLGRLRHPVLRSASFSVCFTYPSTRLTLLRLSVMSRPINTAPIPSTSVAPSNCSKFLTKVPPAEPSQRYDSSDAITPTVYGFFEKETSTWQYVAVDPRTLEAVVIDPVLDYDPSSGKVSTSTADGLLAFMEHNNISVRRILETHAHADHLTAAQYLKQQLGGDVAVCIGEKILQVQQTFAPIYGFDHAAFANTFDIFLKDDEEFKLGDISCRVMHLPGHTPDHLGYVMGKAVFTGDSIFNVSAVIERCLRAQNFLAALTVMIKSPMSAPPVQISLEGVSNIYTPYAFRIAVVAVLVLPLQSQSMQRLLSFPEDHRLFVGHDYPEDRSPSCSATVAEQRASNKHMKDGTEETSFTQWRHDRDAVLGAPRLLHPALQVNVRAGKLPPRDAQGRLFLMTPVKVDPQIVALL</sequence>
<evidence type="ECO:0000256" key="1">
    <source>
        <dbReference type="ARBA" id="ARBA00022723"/>
    </source>
</evidence>
<dbReference type="STRING" id="5627.A0A1C7LVM8"/>
<dbReference type="InterPro" id="IPR044528">
    <property type="entry name" value="POD-like_MBL-fold"/>
</dbReference>
<dbReference type="GO" id="GO:0050313">
    <property type="term" value="F:sulfur dioxygenase activity"/>
    <property type="evidence" value="ECO:0007669"/>
    <property type="project" value="InterPro"/>
</dbReference>
<reference evidence="3 4" key="1">
    <citation type="submission" date="2016-03" db="EMBL/GenBank/DDBJ databases">
        <title>Whole genome sequencing of Grifola frondosa 9006-11.</title>
        <authorList>
            <person name="Min B."/>
            <person name="Park H."/>
            <person name="Kim J.-G."/>
            <person name="Cho H."/>
            <person name="Oh Y.-L."/>
            <person name="Kong W.-S."/>
            <person name="Choi I.-G."/>
        </authorList>
    </citation>
    <scope>NUCLEOTIDE SEQUENCE [LARGE SCALE GENOMIC DNA]</scope>
    <source>
        <strain evidence="3 4">9006-11</strain>
    </source>
</reference>
<dbReference type="Gene3D" id="3.60.15.10">
    <property type="entry name" value="Ribonuclease Z/Hydroxyacylglutathione hydrolase-like"/>
    <property type="match status" value="2"/>
</dbReference>
<dbReference type="PANTHER" id="PTHR43084">
    <property type="entry name" value="PERSULFIDE DIOXYGENASE ETHE1"/>
    <property type="match status" value="1"/>
</dbReference>
<dbReference type="EMBL" id="LUGG01000022">
    <property type="protein sequence ID" value="OBZ68276.1"/>
    <property type="molecule type" value="Genomic_DNA"/>
</dbReference>
<evidence type="ECO:0000259" key="2">
    <source>
        <dbReference type="SMART" id="SM00849"/>
    </source>
</evidence>
<comment type="caution">
    <text evidence="3">The sequence shown here is derived from an EMBL/GenBank/DDBJ whole genome shotgun (WGS) entry which is preliminary data.</text>
</comment>